<feature type="transmembrane region" description="Helical" evidence="1">
    <location>
        <begin position="32"/>
        <end position="53"/>
    </location>
</feature>
<comment type="caution">
    <text evidence="2">The sequence shown here is derived from an EMBL/GenBank/DDBJ whole genome shotgun (WGS) entry which is preliminary data.</text>
</comment>
<accession>A0ABU5C9A6</accession>
<keyword evidence="1" id="KW-0812">Transmembrane</keyword>
<evidence type="ECO:0000313" key="3">
    <source>
        <dbReference type="Proteomes" id="UP001281447"/>
    </source>
</evidence>
<gene>
    <name evidence="2" type="ORF">RWE15_17785</name>
</gene>
<reference evidence="2 3" key="1">
    <citation type="submission" date="2023-10" db="EMBL/GenBank/DDBJ databases">
        <title>Virgibacillus halophilus 5B73C genome.</title>
        <authorList>
            <person name="Miliotis G."/>
            <person name="Sengupta P."/>
            <person name="Hameed A."/>
            <person name="Chuvochina M."/>
            <person name="Mcdonagh F."/>
            <person name="Simpson A.C."/>
            <person name="Singh N.K."/>
            <person name="Rekha P.D."/>
            <person name="Raman K."/>
            <person name="Hugenholtz P."/>
            <person name="Venkateswaran K."/>
        </authorList>
    </citation>
    <scope>NUCLEOTIDE SEQUENCE [LARGE SCALE GENOMIC DNA]</scope>
    <source>
        <strain evidence="2 3">5B73C</strain>
    </source>
</reference>
<protein>
    <submittedName>
        <fullName evidence="2">Transposase</fullName>
    </submittedName>
</protein>
<evidence type="ECO:0000256" key="1">
    <source>
        <dbReference type="SAM" id="Phobius"/>
    </source>
</evidence>
<evidence type="ECO:0000313" key="2">
    <source>
        <dbReference type="EMBL" id="MDY0395896.1"/>
    </source>
</evidence>
<dbReference type="EMBL" id="JAWDIP010000004">
    <property type="protein sequence ID" value="MDY0395896.1"/>
    <property type="molecule type" value="Genomic_DNA"/>
</dbReference>
<keyword evidence="1" id="KW-0472">Membrane</keyword>
<keyword evidence="1" id="KW-1133">Transmembrane helix</keyword>
<feature type="transmembrane region" description="Helical" evidence="1">
    <location>
        <begin position="65"/>
        <end position="85"/>
    </location>
</feature>
<organism evidence="2 3">
    <name type="scientific">Tigheibacillus halophilus</name>
    <dbReference type="NCBI Taxonomy" id="361280"/>
    <lineage>
        <taxon>Bacteria</taxon>
        <taxon>Bacillati</taxon>
        <taxon>Bacillota</taxon>
        <taxon>Bacilli</taxon>
        <taxon>Bacillales</taxon>
        <taxon>Bacillaceae</taxon>
        <taxon>Tigheibacillus</taxon>
    </lineage>
</organism>
<dbReference type="Proteomes" id="UP001281447">
    <property type="component" value="Unassembled WGS sequence"/>
</dbReference>
<name>A0ABU5C9A6_9BACI</name>
<keyword evidence="3" id="KW-1185">Reference proteome</keyword>
<proteinExistence type="predicted"/>
<sequence>MEFAFVAMSALLPLMMFYIQNHWPKMRLLFNTGALLSLLVFGNIASLSIYQIIQEKTVFMTTIHGLFLNPAFLITGAYTGVYILYRGLLIGVDES</sequence>